<gene>
    <name evidence="1" type="ORF">WG616_00975</name>
</gene>
<evidence type="ECO:0000313" key="1">
    <source>
        <dbReference type="EMBL" id="WXL28589.1"/>
    </source>
</evidence>
<sequence>MIKNTLLSFNKNIDSAGLDHLLYSASINENNYEIYTNFVNNTANKTQLLSINLDDENINKLVFNLEVLINPENNQLVSFEKSLEFKNDLNEKISAIDLSSFGKYFNYNPDSLYFKNINQISKKDF</sequence>
<keyword evidence="2" id="KW-1185">Reference proteome</keyword>
<protein>
    <submittedName>
        <fullName evidence="1">Uncharacterized protein</fullName>
    </submittedName>
</protein>
<dbReference type="EMBL" id="CP148066">
    <property type="protein sequence ID" value="WXL28589.1"/>
    <property type="molecule type" value="Genomic_DNA"/>
</dbReference>
<organism evidence="1 2">
    <name type="scientific">[Mycoplasma] gypis</name>
    <dbReference type="NCBI Taxonomy" id="92404"/>
    <lineage>
        <taxon>Bacteria</taxon>
        <taxon>Bacillati</taxon>
        <taxon>Mycoplasmatota</taxon>
        <taxon>Mycoplasmoidales</taxon>
        <taxon>Metamycoplasmataceae</taxon>
        <taxon>Metamycoplasma</taxon>
    </lineage>
</organism>
<reference evidence="1" key="1">
    <citation type="submission" date="2024-03" db="EMBL/GenBank/DDBJ databases">
        <title>Complete genome sequence of Mycoplasma gypis type strain B1/T1.</title>
        <authorList>
            <person name="Spergser J."/>
        </authorList>
    </citation>
    <scope>NUCLEOTIDE SEQUENCE [LARGE SCALE GENOMIC DNA]</scope>
    <source>
        <strain evidence="1">B1/T1</strain>
    </source>
</reference>
<dbReference type="Proteomes" id="UP001460679">
    <property type="component" value="Chromosome"/>
</dbReference>
<dbReference type="RefSeq" id="WP_205498896.1">
    <property type="nucleotide sequence ID" value="NZ_CP148066.1"/>
</dbReference>
<name>A0ABZ2RNI5_9BACT</name>
<accession>A0ABZ2RNI5</accession>
<evidence type="ECO:0000313" key="2">
    <source>
        <dbReference type="Proteomes" id="UP001460679"/>
    </source>
</evidence>
<proteinExistence type="predicted"/>